<evidence type="ECO:0000313" key="1">
    <source>
        <dbReference type="EMBL" id="WGI36832.1"/>
    </source>
</evidence>
<organism evidence="1 2">
    <name type="scientific">Mesomycoplasma lagogenitalium</name>
    <dbReference type="NCBI Taxonomy" id="171286"/>
    <lineage>
        <taxon>Bacteria</taxon>
        <taxon>Bacillati</taxon>
        <taxon>Mycoplasmatota</taxon>
        <taxon>Mycoplasmoidales</taxon>
        <taxon>Metamycoplasmataceae</taxon>
        <taxon>Mesomycoplasma</taxon>
    </lineage>
</organism>
<evidence type="ECO:0000313" key="2">
    <source>
        <dbReference type="Proteomes" id="UP001179842"/>
    </source>
</evidence>
<sequence>MTKKKKMLFGLGLPLILGSGISFLISCSEIEPAYKRQEITTVVNAPSSNYKKFATDFTTSISGITIDDAYFTSAQLFSTVRLNEPVFKKVNKAVISSTDGAKEVEYAIETPTFQYDALALAEKVILTVNEDKQLENGETLTKGTYVFDNDKHEVTPDLTNNVKTIVNLKSNDKRSINSNFFNAVLANANKMQIAIKKDIPWVKSNGEKSKYNVIPQDFFYGWNRKLLYSASYRYKNGSSKTIDENHIRDLSLGTASIFESSNEVHNDYLFKVFGVDKEKFKNESEFLTKYEGGGDDLALTFDSVKNLKPSFGDLYSKIIKNSTYFTPVSKQFIDDRNAENAKKTNDVNKGLYGETGDSLKYGYYWYSMDYDNDALYASPYLPNLISNERKVYIRNPYYSETGWKDKEKNAVLKVTYKYSQYADQVQFNNSMYRNYLEGSLSFLSWDSLTDSQKTELLNDPSQIHLRISPDKNAVKNDMWKTLIPGAKDAFKDFDDLNGGKVSPKYYFNDNYAKLMYGKTLDELSKGTAVVGDHPFKGLALAFRTTIDNAWNYYSFTKEITPQLEPWISILGPDNLIGGSDLKGETARQNSAELNKTFALDSNGNIFYTKDIEQQNKIYVENLASKEQQFKGPEFKKLQDEMKKILDEFYQKENLDASKDKIEFELNWRYTNLPDKDKQALDAVVKTINSLDSRLNVTVMKDKKDFWAGYAYGFSYNSTSSWSYDYDGAGTAIDGSAYTRAGGFYLAMSVFANLKDDDPLVKSFPEFVKYSKAAKAFLAKMETENSEFASSWKPFDKWIEAPNAYDGDYQDIFYEYEYETEADGITPKEVDKNGRATPKGGKKVYKFEGEGLNKKPVWSQDYKWVKNNTTGKWEKEIQTRKITGQSLLHMWVSIVLFNDSQTNKNFKDETLEQTFMENGKEVKKVFSHAKNKWVNAEKPMQFSEAMSIFNLQYQNQITQNQLIELAKEIKVISGVTPQRANSTVSSKPAIAIWNKNIMRPLTEEAFVPYGDILIKNEKGGESV</sequence>
<proteinExistence type="predicted"/>
<dbReference type="PROSITE" id="PS51257">
    <property type="entry name" value="PROKAR_LIPOPROTEIN"/>
    <property type="match status" value="1"/>
</dbReference>
<protein>
    <recommendedName>
        <fullName evidence="3">Lipoprotein</fullName>
    </recommendedName>
</protein>
<evidence type="ECO:0008006" key="3">
    <source>
        <dbReference type="Google" id="ProtNLM"/>
    </source>
</evidence>
<dbReference type="NCBIfam" id="NF045850">
    <property type="entry name" value="ABC_Mplas_LP"/>
    <property type="match status" value="1"/>
</dbReference>
<dbReference type="Proteomes" id="UP001179842">
    <property type="component" value="Chromosome"/>
</dbReference>
<dbReference type="EMBL" id="CP122979">
    <property type="protein sequence ID" value="WGI36832.1"/>
    <property type="molecule type" value="Genomic_DNA"/>
</dbReference>
<keyword evidence="2" id="KW-1185">Reference proteome</keyword>
<name>A0ABY8LUC1_9BACT</name>
<gene>
    <name evidence="1" type="ORF">QEG99_00935</name>
</gene>
<dbReference type="RefSeq" id="WP_280102135.1">
    <property type="nucleotide sequence ID" value="NZ_CP122979.1"/>
</dbReference>
<reference evidence="1" key="1">
    <citation type="submission" date="2023-04" db="EMBL/GenBank/DDBJ databases">
        <title>Completed genome of Mycoplasma lagogenitalium type strain 12MS.</title>
        <authorList>
            <person name="Spergser J."/>
        </authorList>
    </citation>
    <scope>NUCLEOTIDE SEQUENCE</scope>
    <source>
        <strain evidence="1">12MS</strain>
    </source>
</reference>
<accession>A0ABY8LUC1</accession>